<organism evidence="1 2">
    <name type="scientific">Pistacia integerrima</name>
    <dbReference type="NCBI Taxonomy" id="434235"/>
    <lineage>
        <taxon>Eukaryota</taxon>
        <taxon>Viridiplantae</taxon>
        <taxon>Streptophyta</taxon>
        <taxon>Embryophyta</taxon>
        <taxon>Tracheophyta</taxon>
        <taxon>Spermatophyta</taxon>
        <taxon>Magnoliopsida</taxon>
        <taxon>eudicotyledons</taxon>
        <taxon>Gunneridae</taxon>
        <taxon>Pentapetalae</taxon>
        <taxon>rosids</taxon>
        <taxon>malvids</taxon>
        <taxon>Sapindales</taxon>
        <taxon>Anacardiaceae</taxon>
        <taxon>Pistacia</taxon>
    </lineage>
</organism>
<evidence type="ECO:0000313" key="2">
    <source>
        <dbReference type="Proteomes" id="UP001163603"/>
    </source>
</evidence>
<sequence>MLEENAKRLRRVEAKLVELEMILKVNRITLEGELAVQRNTIEKIGNGKSPSFDWKCPLSKSRCVEIGEPL</sequence>
<protein>
    <submittedName>
        <fullName evidence="1">Uncharacterized protein</fullName>
    </submittedName>
</protein>
<accession>A0ACC0X2F6</accession>
<proteinExistence type="predicted"/>
<reference evidence="2" key="1">
    <citation type="journal article" date="2023" name="G3 (Bethesda)">
        <title>Genome assembly and association tests identify interacting loci associated with vigor, precocity, and sex in interspecific pistachio rootstocks.</title>
        <authorList>
            <person name="Palmer W."/>
            <person name="Jacygrad E."/>
            <person name="Sagayaradj S."/>
            <person name="Cavanaugh K."/>
            <person name="Han R."/>
            <person name="Bertier L."/>
            <person name="Beede B."/>
            <person name="Kafkas S."/>
            <person name="Golino D."/>
            <person name="Preece J."/>
            <person name="Michelmore R."/>
        </authorList>
    </citation>
    <scope>NUCLEOTIDE SEQUENCE [LARGE SCALE GENOMIC DNA]</scope>
</reference>
<comment type="caution">
    <text evidence="1">The sequence shown here is derived from an EMBL/GenBank/DDBJ whole genome shotgun (WGS) entry which is preliminary data.</text>
</comment>
<dbReference type="Proteomes" id="UP001163603">
    <property type="component" value="Chromosome 14"/>
</dbReference>
<dbReference type="EMBL" id="CM047749">
    <property type="protein sequence ID" value="KAJ0009690.1"/>
    <property type="molecule type" value="Genomic_DNA"/>
</dbReference>
<name>A0ACC0X2F6_9ROSI</name>
<keyword evidence="2" id="KW-1185">Reference proteome</keyword>
<gene>
    <name evidence="1" type="ORF">Pint_33620</name>
</gene>
<evidence type="ECO:0000313" key="1">
    <source>
        <dbReference type="EMBL" id="KAJ0009690.1"/>
    </source>
</evidence>